<gene>
    <name evidence="1" type="ORF">DAMO_0602</name>
</gene>
<evidence type="ECO:0000313" key="1">
    <source>
        <dbReference type="EMBL" id="CBE67676.1"/>
    </source>
</evidence>
<dbReference type="AlphaFoldDB" id="D5MKM9"/>
<dbReference type="HOGENOM" id="CLU_2823075_0_0_0"/>
<reference evidence="1 2" key="1">
    <citation type="journal article" date="2010" name="Nature">
        <title>Nitrite-driven anaerobic methane oxidation by oxygenic bacteria.</title>
        <authorList>
            <person name="Ettwig K.F."/>
            <person name="Butler M.K."/>
            <person name="Le Paslier D."/>
            <person name="Pelletier E."/>
            <person name="Mangenot S."/>
            <person name="Kuypers M.M.M."/>
            <person name="Schreiber F."/>
            <person name="Dutilh B.E."/>
            <person name="Zedelius J."/>
            <person name="de Beer D."/>
            <person name="Gloerich J."/>
            <person name="Wessels H.J.C.T."/>
            <person name="van Allen T."/>
            <person name="Luesken F."/>
            <person name="Wu M."/>
            <person name="van de Pas-Schoonen K.T."/>
            <person name="Op den Camp H.J.M."/>
            <person name="Janssen-Megens E.M."/>
            <person name="Francoijs K-J."/>
            <person name="Stunnenberg H."/>
            <person name="Weissenbach J."/>
            <person name="Jetten M.S.M."/>
            <person name="Strous M."/>
        </authorList>
    </citation>
    <scope>NUCLEOTIDE SEQUENCE [LARGE SCALE GENOMIC DNA]</scope>
</reference>
<dbReference type="STRING" id="671143.DAMO_0602"/>
<name>D5MKM9_METO1</name>
<sequence length="66" mass="7184">MADFYVRRQETAGYVILIVAPSGKQARGSDCARCLLEASLWCPLGIAHEVPEYRLVVSRGTASATE</sequence>
<dbReference type="EMBL" id="FP565575">
    <property type="protein sequence ID" value="CBE67676.1"/>
    <property type="molecule type" value="Genomic_DNA"/>
</dbReference>
<accession>D5MKM9</accession>
<protein>
    <submittedName>
        <fullName evidence="1">Uncharacterized protein</fullName>
    </submittedName>
</protein>
<proteinExistence type="predicted"/>
<dbReference type="Proteomes" id="UP000006898">
    <property type="component" value="Chromosome"/>
</dbReference>
<organism evidence="1 2">
    <name type="scientific">Methylomirabilis oxygeniifera</name>
    <dbReference type="NCBI Taxonomy" id="671143"/>
    <lineage>
        <taxon>Bacteria</taxon>
        <taxon>Candidatus Methylomirabilota</taxon>
        <taxon>Candidatus Methylomirabilia</taxon>
        <taxon>Candidatus Methylomirabilales</taxon>
        <taxon>Candidatus Methylomirabilaceae</taxon>
        <taxon>Candidatus Methylomirabilis</taxon>
    </lineage>
</organism>
<evidence type="ECO:0000313" key="2">
    <source>
        <dbReference type="Proteomes" id="UP000006898"/>
    </source>
</evidence>
<dbReference type="KEGG" id="mox:DAMO_0602"/>